<proteinExistence type="predicted"/>
<dbReference type="AlphaFoldDB" id="A0A6N6RMK4"/>
<keyword evidence="4" id="KW-1185">Reference proteome</keyword>
<keyword evidence="1" id="KW-0732">Signal</keyword>
<sequence>MKKILALALFIPLFGMAQEVNFTSNWEEAVTQAKAEQKPLFIDFYTDWCVWCKVQDSTNFVDPTISAFINENYVPVKLNAESAGAEVALRFRPMGYPTVVVYDPNAESPKEIRYMGYTKDKEEYLNKLQEDLKEGWETLGYDPLQGSPVFPDFIRSRYRLAQVGFPQKEDLTAWFDEHGNMTDEVAWSVVQRGIYYMDDAMMARIEPHFEKYEMLYGESNVTRLKESILYAKIRGAETEESLFAALEWAESNVPNANENRLAYMVDWYGKQKMWNEFIETLATLVEEQEVSDEYINSTLWTLVEEECQDRESCKTATEIMAAVVEGDNVDPNHIDTFAWLLYRAGETEEAKEQAQRAIAENGGEMKSSEELLTLMAE</sequence>
<dbReference type="GO" id="GO:0015035">
    <property type="term" value="F:protein-disulfide reductase activity"/>
    <property type="evidence" value="ECO:0007669"/>
    <property type="project" value="TreeGrafter"/>
</dbReference>
<dbReference type="OrthoDB" id="120730at2"/>
<evidence type="ECO:0000256" key="1">
    <source>
        <dbReference type="SAM" id="SignalP"/>
    </source>
</evidence>
<comment type="caution">
    <text evidence="3">The sequence shown here is derived from an EMBL/GenBank/DDBJ whole genome shotgun (WGS) entry which is preliminary data.</text>
</comment>
<feature type="signal peptide" evidence="1">
    <location>
        <begin position="1"/>
        <end position="17"/>
    </location>
</feature>
<reference evidence="3 4" key="1">
    <citation type="submission" date="2019-09" db="EMBL/GenBank/DDBJ databases">
        <title>Genomes of family Cryomorphaceae.</title>
        <authorList>
            <person name="Bowman J.P."/>
        </authorList>
    </citation>
    <scope>NUCLEOTIDE SEQUENCE [LARGE SCALE GENOMIC DNA]</scope>
    <source>
        <strain evidence="3 4">LMG 25704</strain>
    </source>
</reference>
<dbReference type="InterPro" id="IPR036249">
    <property type="entry name" value="Thioredoxin-like_sf"/>
</dbReference>
<gene>
    <name evidence="3" type="ORF">F8C67_03435</name>
</gene>
<dbReference type="GO" id="GO:0045454">
    <property type="term" value="P:cell redox homeostasis"/>
    <property type="evidence" value="ECO:0007669"/>
    <property type="project" value="TreeGrafter"/>
</dbReference>
<accession>A0A6N6RMK4</accession>
<dbReference type="PANTHER" id="PTHR32234">
    <property type="entry name" value="THIOL:DISULFIDE INTERCHANGE PROTEIN DSBD"/>
    <property type="match status" value="1"/>
</dbReference>
<dbReference type="Pfam" id="PF13899">
    <property type="entry name" value="Thioredoxin_7"/>
    <property type="match status" value="1"/>
</dbReference>
<dbReference type="Gene3D" id="3.40.30.10">
    <property type="entry name" value="Glutaredoxin"/>
    <property type="match status" value="1"/>
</dbReference>
<dbReference type="SUPFAM" id="SSF52833">
    <property type="entry name" value="Thioredoxin-like"/>
    <property type="match status" value="1"/>
</dbReference>
<dbReference type="RefSeq" id="WP_151666392.1">
    <property type="nucleotide sequence ID" value="NZ_WBVO01000001.1"/>
</dbReference>
<dbReference type="PROSITE" id="PS51352">
    <property type="entry name" value="THIOREDOXIN_2"/>
    <property type="match status" value="1"/>
</dbReference>
<feature type="chain" id="PRO_5026932598" evidence="1">
    <location>
        <begin position="18"/>
        <end position="377"/>
    </location>
</feature>
<dbReference type="PANTHER" id="PTHR32234:SF0">
    <property type="entry name" value="THIOL:DISULFIDE INTERCHANGE PROTEIN DSBD"/>
    <property type="match status" value="1"/>
</dbReference>
<evidence type="ECO:0000313" key="4">
    <source>
        <dbReference type="Proteomes" id="UP000468650"/>
    </source>
</evidence>
<dbReference type="InterPro" id="IPR013766">
    <property type="entry name" value="Thioredoxin_domain"/>
</dbReference>
<name>A0A6N6RMK4_9FLAO</name>
<dbReference type="EMBL" id="WBVO01000001">
    <property type="protein sequence ID" value="KAB2814814.1"/>
    <property type="molecule type" value="Genomic_DNA"/>
</dbReference>
<organism evidence="3 4">
    <name type="scientific">Phaeocystidibacter luteus</name>
    <dbReference type="NCBI Taxonomy" id="911197"/>
    <lineage>
        <taxon>Bacteria</taxon>
        <taxon>Pseudomonadati</taxon>
        <taxon>Bacteroidota</taxon>
        <taxon>Flavobacteriia</taxon>
        <taxon>Flavobacteriales</taxon>
        <taxon>Phaeocystidibacteraceae</taxon>
        <taxon>Phaeocystidibacter</taxon>
    </lineage>
</organism>
<protein>
    <submittedName>
        <fullName evidence="3">DUF255 domain-containing protein</fullName>
    </submittedName>
</protein>
<feature type="domain" description="Thioredoxin" evidence="2">
    <location>
        <begin position="5"/>
        <end position="133"/>
    </location>
</feature>
<evidence type="ECO:0000259" key="2">
    <source>
        <dbReference type="PROSITE" id="PS51352"/>
    </source>
</evidence>
<dbReference type="Proteomes" id="UP000468650">
    <property type="component" value="Unassembled WGS sequence"/>
</dbReference>
<evidence type="ECO:0000313" key="3">
    <source>
        <dbReference type="EMBL" id="KAB2814814.1"/>
    </source>
</evidence>